<organism evidence="1 2">
    <name type="scientific">Rhizobium paranaense</name>
    <dbReference type="NCBI Taxonomy" id="1650438"/>
    <lineage>
        <taxon>Bacteria</taxon>
        <taxon>Pseudomonadati</taxon>
        <taxon>Pseudomonadota</taxon>
        <taxon>Alphaproteobacteria</taxon>
        <taxon>Hyphomicrobiales</taxon>
        <taxon>Rhizobiaceae</taxon>
        <taxon>Rhizobium/Agrobacterium group</taxon>
        <taxon>Rhizobium</taxon>
    </lineage>
</organism>
<dbReference type="Proteomes" id="UP000549882">
    <property type="component" value="Unassembled WGS sequence"/>
</dbReference>
<evidence type="ECO:0000313" key="2">
    <source>
        <dbReference type="Proteomes" id="UP000549882"/>
    </source>
</evidence>
<comment type="caution">
    <text evidence="1">The sequence shown here is derived from an EMBL/GenBank/DDBJ whole genome shotgun (WGS) entry which is preliminary data.</text>
</comment>
<accession>A0A7W8XYB4</accession>
<dbReference type="EMBL" id="JACHBI010000025">
    <property type="protein sequence ID" value="MBB5577797.1"/>
    <property type="molecule type" value="Genomic_DNA"/>
</dbReference>
<keyword evidence="2" id="KW-1185">Reference proteome</keyword>
<dbReference type="AlphaFoldDB" id="A0A7W8XYB4"/>
<reference evidence="1 2" key="1">
    <citation type="submission" date="2020-08" db="EMBL/GenBank/DDBJ databases">
        <title>Genomic Encyclopedia of Type Strains, Phase IV (KMG-V): Genome sequencing to study the core and pangenomes of soil and plant-associated prokaryotes.</title>
        <authorList>
            <person name="Whitman W."/>
        </authorList>
    </citation>
    <scope>NUCLEOTIDE SEQUENCE [LARGE SCALE GENOMIC DNA]</scope>
    <source>
        <strain evidence="1 2">SEMIA 4064</strain>
    </source>
</reference>
<gene>
    <name evidence="1" type="ORF">GGD50_006452</name>
</gene>
<protein>
    <submittedName>
        <fullName evidence="1">Uncharacterized protein</fullName>
    </submittedName>
</protein>
<evidence type="ECO:0000313" key="1">
    <source>
        <dbReference type="EMBL" id="MBB5577797.1"/>
    </source>
</evidence>
<sequence>MGRESALWVLFYLPHIRFGRSRTSWWENFKWKQGDGAKTKTRIFIRVLLNCAQHRSADAEIKSPGYILVLSKFGNNV</sequence>
<name>A0A7W8XYB4_9HYPH</name>
<proteinExistence type="predicted"/>